<dbReference type="InterPro" id="IPR006626">
    <property type="entry name" value="PbH1"/>
</dbReference>
<evidence type="ECO:0000259" key="2">
    <source>
        <dbReference type="Pfam" id="PF13229"/>
    </source>
</evidence>
<proteinExistence type="predicted"/>
<protein>
    <submittedName>
        <fullName evidence="3">Parallel beta-helix domain-containing protein</fullName>
    </submittedName>
</protein>
<reference evidence="4" key="1">
    <citation type="journal article" date="2019" name="Int. J. Syst. Evol. Microbiol.">
        <title>The Global Catalogue of Microorganisms (GCM) 10K type strain sequencing project: providing services to taxonomists for standard genome sequencing and annotation.</title>
        <authorList>
            <consortium name="The Broad Institute Genomics Platform"/>
            <consortium name="The Broad Institute Genome Sequencing Center for Infectious Disease"/>
            <person name="Wu L."/>
            <person name="Ma J."/>
        </authorList>
    </citation>
    <scope>NUCLEOTIDE SEQUENCE [LARGE SCALE GENOMIC DNA]</scope>
    <source>
        <strain evidence="4">CGMCC 1.16275</strain>
    </source>
</reference>
<organism evidence="3 4">
    <name type="scientific">Rhodocista pekingensis</name>
    <dbReference type="NCBI Taxonomy" id="201185"/>
    <lineage>
        <taxon>Bacteria</taxon>
        <taxon>Pseudomonadati</taxon>
        <taxon>Pseudomonadota</taxon>
        <taxon>Alphaproteobacteria</taxon>
        <taxon>Rhodospirillales</taxon>
        <taxon>Azospirillaceae</taxon>
        <taxon>Rhodocista</taxon>
    </lineage>
</organism>
<dbReference type="EMBL" id="JBHTCM010000028">
    <property type="protein sequence ID" value="MFC7335396.1"/>
    <property type="molecule type" value="Genomic_DNA"/>
</dbReference>
<dbReference type="SMART" id="SM00710">
    <property type="entry name" value="PbH1"/>
    <property type="match status" value="8"/>
</dbReference>
<dbReference type="SUPFAM" id="SSF51126">
    <property type="entry name" value="Pectin lyase-like"/>
    <property type="match status" value="1"/>
</dbReference>
<dbReference type="InterPro" id="IPR011050">
    <property type="entry name" value="Pectin_lyase_fold/virulence"/>
</dbReference>
<evidence type="ECO:0000313" key="3">
    <source>
        <dbReference type="EMBL" id="MFC7335396.1"/>
    </source>
</evidence>
<dbReference type="Proteomes" id="UP001596456">
    <property type="component" value="Unassembled WGS sequence"/>
</dbReference>
<dbReference type="Pfam" id="PF13229">
    <property type="entry name" value="Beta_helix"/>
    <property type="match status" value="1"/>
</dbReference>
<keyword evidence="4" id="KW-1185">Reference proteome</keyword>
<evidence type="ECO:0000256" key="1">
    <source>
        <dbReference type="SAM" id="SignalP"/>
    </source>
</evidence>
<gene>
    <name evidence="3" type="ORF">ACFQPS_19665</name>
</gene>
<dbReference type="NCBIfam" id="TIGR03805">
    <property type="entry name" value="beta_helix_1"/>
    <property type="match status" value="1"/>
</dbReference>
<dbReference type="InterPro" id="IPR012334">
    <property type="entry name" value="Pectin_lyas_fold"/>
</dbReference>
<keyword evidence="1" id="KW-0732">Signal</keyword>
<name>A0ABW2L1I0_9PROT</name>
<feature type="domain" description="Right handed beta helix" evidence="2">
    <location>
        <begin position="111"/>
        <end position="233"/>
    </location>
</feature>
<dbReference type="RefSeq" id="WP_377360993.1">
    <property type="nucleotide sequence ID" value="NZ_JBHTCM010000028.1"/>
</dbReference>
<evidence type="ECO:0000313" key="4">
    <source>
        <dbReference type="Proteomes" id="UP001596456"/>
    </source>
</evidence>
<dbReference type="InterPro" id="IPR022442">
    <property type="entry name" value="SO_2930-like_dom"/>
</dbReference>
<accession>A0ABW2L1I0</accession>
<sequence>MRRMTLALCAMLAATQLAACDQSDQKQAQATAPAGQAGAGGPDAGAAGFQDALQQKLLDAKPGDVILVPAGRHAFDRSLSLTVDGVTLRGEGMDRSVLSFKGQIAGAEGLLVNASDFTIEDLAIEDTKGDALKINDGRNIVIRRIRTEWTNGPDTENGAYGIYPVQTTNVLVEDSVAIGASDAGIYVGQSRDVVVRRNRAELNVAGIEIENTVNADVYENVATRNTGGILVFNMPNLPVAGHGTRVFNNRVFANNTGNFAAKGAAVASVPAGTGIIVNSNDEVEIFANEVADNDTANIIISSYFSTGYMNQYGVAETFDPYPERIFIYDNRFSGGGGSPDGIELKTLKTLLYGPFGRFPDILWDGWIDPKKLVDGRLPLELAICVANGEARMLNVDGPNGNKNPGVDMAAHDCTLPRRAPVELAPPLDQLTKKGA</sequence>
<dbReference type="InterPro" id="IPR039448">
    <property type="entry name" value="Beta_helix"/>
</dbReference>
<dbReference type="Gene3D" id="2.160.20.10">
    <property type="entry name" value="Single-stranded right-handed beta-helix, Pectin lyase-like"/>
    <property type="match status" value="1"/>
</dbReference>
<comment type="caution">
    <text evidence="3">The sequence shown here is derived from an EMBL/GenBank/DDBJ whole genome shotgun (WGS) entry which is preliminary data.</text>
</comment>
<feature type="chain" id="PRO_5045182016" evidence="1">
    <location>
        <begin position="20"/>
        <end position="435"/>
    </location>
</feature>
<feature type="signal peptide" evidence="1">
    <location>
        <begin position="1"/>
        <end position="19"/>
    </location>
</feature>